<evidence type="ECO:0008006" key="3">
    <source>
        <dbReference type="Google" id="ProtNLM"/>
    </source>
</evidence>
<dbReference type="Pfam" id="PF22010">
    <property type="entry name" value="OrtA"/>
    <property type="match status" value="1"/>
</dbReference>
<reference evidence="1 2" key="1">
    <citation type="journal article" date="2012" name="J. Bacteriol.">
        <title>Complete genome sequences of Desulfosporosinus orientis DSM765T, Desulfosporosinus youngiae DSM17734T, Desulfosporosinus meridiei DSM13257T, and Desulfosporosinus acidiphilus DSM22704T.</title>
        <authorList>
            <person name="Pester M."/>
            <person name="Brambilla E."/>
            <person name="Alazard D."/>
            <person name="Rattei T."/>
            <person name="Weinmaier T."/>
            <person name="Han J."/>
            <person name="Lucas S."/>
            <person name="Lapidus A."/>
            <person name="Cheng J.F."/>
            <person name="Goodwin L."/>
            <person name="Pitluck S."/>
            <person name="Peters L."/>
            <person name="Ovchinnikova G."/>
            <person name="Teshima H."/>
            <person name="Detter J.C."/>
            <person name="Han C.S."/>
            <person name="Tapia R."/>
            <person name="Land M.L."/>
            <person name="Hauser L."/>
            <person name="Kyrpides N.C."/>
            <person name="Ivanova N.N."/>
            <person name="Pagani I."/>
            <person name="Huntmann M."/>
            <person name="Wei C.L."/>
            <person name="Davenport K.W."/>
            <person name="Daligault H."/>
            <person name="Chain P.S."/>
            <person name="Chen A."/>
            <person name="Mavromatis K."/>
            <person name="Markowitz V."/>
            <person name="Szeto E."/>
            <person name="Mikhailova N."/>
            <person name="Pati A."/>
            <person name="Wagner M."/>
            <person name="Woyke T."/>
            <person name="Ollivier B."/>
            <person name="Klenk H.P."/>
            <person name="Spring S."/>
            <person name="Loy A."/>
        </authorList>
    </citation>
    <scope>NUCLEOTIDE SEQUENCE [LARGE SCALE GENOMIC DNA]</scope>
    <source>
        <strain evidence="2">DSM 22704 / JCM 16185 / SJ4</strain>
    </source>
</reference>
<sequence>MSKEKESIIEESAVSGDWVEIWKVILEPGERASQVPEDTQKVPLEMRMRGFLVNERANLGESVSIRTRIGRLVEGKLVSLHPRYNHTFGEPQKELLAIGQELRTLLKKEGDGDE</sequence>
<keyword evidence="2" id="KW-1185">Reference proteome</keyword>
<dbReference type="InterPro" id="IPR047755">
    <property type="entry name" value="OrtA"/>
</dbReference>
<proteinExistence type="predicted"/>
<organism evidence="1 2">
    <name type="scientific">Desulfosporosinus acidiphilus (strain DSM 22704 / JCM 16185 / SJ4)</name>
    <dbReference type="NCBI Taxonomy" id="646529"/>
    <lineage>
        <taxon>Bacteria</taxon>
        <taxon>Bacillati</taxon>
        <taxon>Bacillota</taxon>
        <taxon>Clostridia</taxon>
        <taxon>Eubacteriales</taxon>
        <taxon>Desulfitobacteriaceae</taxon>
        <taxon>Desulfosporosinus</taxon>
    </lineage>
</organism>
<dbReference type="OrthoDB" id="3712030at2"/>
<protein>
    <recommendedName>
        <fullName evidence="3">2-amino-4-ketopentanoate thiolase</fullName>
    </recommendedName>
</protein>
<accession>I4D4X7</accession>
<dbReference type="EMBL" id="CP003639">
    <property type="protein sequence ID" value="AFM40851.1"/>
    <property type="molecule type" value="Genomic_DNA"/>
</dbReference>
<dbReference type="NCBIfam" id="NF040739">
    <property type="entry name" value="ornith_OrtA"/>
    <property type="match status" value="1"/>
</dbReference>
<dbReference type="RefSeq" id="WP_014826857.1">
    <property type="nucleotide sequence ID" value="NC_018068.1"/>
</dbReference>
<dbReference type="eggNOG" id="ENOG503315M">
    <property type="taxonomic scope" value="Bacteria"/>
</dbReference>
<dbReference type="Proteomes" id="UP000002892">
    <property type="component" value="Chromosome"/>
</dbReference>
<dbReference type="AlphaFoldDB" id="I4D4X7"/>
<name>I4D4X7_DESAJ</name>
<dbReference type="KEGG" id="dai:Desaci_1874"/>
<evidence type="ECO:0000313" key="2">
    <source>
        <dbReference type="Proteomes" id="UP000002892"/>
    </source>
</evidence>
<dbReference type="STRING" id="646529.Desaci_1874"/>
<evidence type="ECO:0000313" key="1">
    <source>
        <dbReference type="EMBL" id="AFM40851.1"/>
    </source>
</evidence>
<dbReference type="HOGENOM" id="CLU_2286677_0_0_9"/>
<gene>
    <name evidence="1" type="ordered locus">Desaci_1874</name>
</gene>